<accession>A0ABV7JFQ3</accession>
<feature type="transmembrane region" description="Helical" evidence="1">
    <location>
        <begin position="58"/>
        <end position="76"/>
    </location>
</feature>
<feature type="transmembrane region" description="Helical" evidence="1">
    <location>
        <begin position="6"/>
        <end position="24"/>
    </location>
</feature>
<feature type="transmembrane region" description="Helical" evidence="1">
    <location>
        <begin position="157"/>
        <end position="176"/>
    </location>
</feature>
<sequence>MDLGTILLCVVLLSLLAIAVVLFVRSSDEQKFNWFTAAHRPGIEYAAEYSRKEKLIKLGLHVLWLAPLFALLNYQVLPALNEPSGWACQDWFGRSAMLWVLELLISTPLLIMTVASIPVALHWKRVMRVKQHPLPGQKVFKPTAVIRGHKARARARLVLIVLPLCWLILLFMTVRLSHQLGEHLSPERVNDFCQPTSPQS</sequence>
<dbReference type="RefSeq" id="WP_077412584.1">
    <property type="nucleotide sequence ID" value="NZ_JBHRTS010000008.1"/>
</dbReference>
<proteinExistence type="predicted"/>
<organism evidence="2 3">
    <name type="scientific">Marinicella sediminis</name>
    <dbReference type="NCBI Taxonomy" id="1792834"/>
    <lineage>
        <taxon>Bacteria</taxon>
        <taxon>Pseudomonadati</taxon>
        <taxon>Pseudomonadota</taxon>
        <taxon>Gammaproteobacteria</taxon>
        <taxon>Lysobacterales</taxon>
        <taxon>Marinicellaceae</taxon>
        <taxon>Marinicella</taxon>
    </lineage>
</organism>
<name>A0ABV7JFQ3_9GAMM</name>
<evidence type="ECO:0000256" key="1">
    <source>
        <dbReference type="SAM" id="Phobius"/>
    </source>
</evidence>
<keyword evidence="1" id="KW-1133">Transmembrane helix</keyword>
<keyword evidence="3" id="KW-1185">Reference proteome</keyword>
<keyword evidence="1" id="KW-0472">Membrane</keyword>
<reference evidence="3" key="1">
    <citation type="journal article" date="2019" name="Int. J. Syst. Evol. Microbiol.">
        <title>The Global Catalogue of Microorganisms (GCM) 10K type strain sequencing project: providing services to taxonomists for standard genome sequencing and annotation.</title>
        <authorList>
            <consortium name="The Broad Institute Genomics Platform"/>
            <consortium name="The Broad Institute Genome Sequencing Center for Infectious Disease"/>
            <person name="Wu L."/>
            <person name="Ma J."/>
        </authorList>
    </citation>
    <scope>NUCLEOTIDE SEQUENCE [LARGE SCALE GENOMIC DNA]</scope>
    <source>
        <strain evidence="3">KCTC 42953</strain>
    </source>
</reference>
<evidence type="ECO:0000313" key="2">
    <source>
        <dbReference type="EMBL" id="MFC3195506.1"/>
    </source>
</evidence>
<feature type="transmembrane region" description="Helical" evidence="1">
    <location>
        <begin position="96"/>
        <end position="121"/>
    </location>
</feature>
<dbReference type="Proteomes" id="UP001595533">
    <property type="component" value="Unassembled WGS sequence"/>
</dbReference>
<dbReference type="EMBL" id="JBHRTS010000008">
    <property type="protein sequence ID" value="MFC3195506.1"/>
    <property type="molecule type" value="Genomic_DNA"/>
</dbReference>
<evidence type="ECO:0008006" key="4">
    <source>
        <dbReference type="Google" id="ProtNLM"/>
    </source>
</evidence>
<protein>
    <recommendedName>
        <fullName evidence="4">DUF1648 domain-containing protein</fullName>
    </recommendedName>
</protein>
<gene>
    <name evidence="2" type="ORF">ACFODZ_14725</name>
</gene>
<evidence type="ECO:0000313" key="3">
    <source>
        <dbReference type="Proteomes" id="UP001595533"/>
    </source>
</evidence>
<comment type="caution">
    <text evidence="2">The sequence shown here is derived from an EMBL/GenBank/DDBJ whole genome shotgun (WGS) entry which is preliminary data.</text>
</comment>
<keyword evidence="1" id="KW-0812">Transmembrane</keyword>